<dbReference type="Pfam" id="PF00144">
    <property type="entry name" value="Beta-lactamase"/>
    <property type="match status" value="1"/>
</dbReference>
<evidence type="ECO:0000259" key="2">
    <source>
        <dbReference type="Pfam" id="PF00144"/>
    </source>
</evidence>
<evidence type="ECO:0000256" key="1">
    <source>
        <dbReference type="SAM" id="SignalP"/>
    </source>
</evidence>
<dbReference type="RefSeq" id="WP_111514973.1">
    <property type="nucleotide sequence ID" value="NZ_QFYR01000002.1"/>
</dbReference>
<dbReference type="Proteomes" id="UP000249725">
    <property type="component" value="Unassembled WGS sequence"/>
</dbReference>
<name>A0A328AIL4_9CAUL</name>
<proteinExistence type="predicted"/>
<feature type="chain" id="PRO_5016301530" description="Beta-lactamase-related domain-containing protein" evidence="1">
    <location>
        <begin position="22"/>
        <end position="493"/>
    </location>
</feature>
<dbReference type="Gene3D" id="3.40.710.10">
    <property type="entry name" value="DD-peptidase/beta-lactamase superfamily"/>
    <property type="match status" value="1"/>
</dbReference>
<dbReference type="PANTHER" id="PTHR46825:SF9">
    <property type="entry name" value="BETA-LACTAMASE-RELATED DOMAIN-CONTAINING PROTEIN"/>
    <property type="match status" value="1"/>
</dbReference>
<gene>
    <name evidence="3" type="ORF">DJ018_10860</name>
</gene>
<dbReference type="EMBL" id="QFYR01000002">
    <property type="protein sequence ID" value="RAK52688.1"/>
    <property type="molecule type" value="Genomic_DNA"/>
</dbReference>
<dbReference type="OrthoDB" id="5377981at2"/>
<dbReference type="SUPFAM" id="SSF56601">
    <property type="entry name" value="beta-lactamase/transpeptidase-like"/>
    <property type="match status" value="1"/>
</dbReference>
<reference evidence="4" key="1">
    <citation type="submission" date="2018-05" db="EMBL/GenBank/DDBJ databases">
        <authorList>
            <person name="Li X."/>
        </authorList>
    </citation>
    <scope>NUCLEOTIDE SEQUENCE [LARGE SCALE GENOMIC DNA]</scope>
    <source>
        <strain evidence="4">YIM 73061</strain>
    </source>
</reference>
<organism evidence="3 4">
    <name type="scientific">Phenylobacterium deserti</name>
    <dbReference type="NCBI Taxonomy" id="1914756"/>
    <lineage>
        <taxon>Bacteria</taxon>
        <taxon>Pseudomonadati</taxon>
        <taxon>Pseudomonadota</taxon>
        <taxon>Alphaproteobacteria</taxon>
        <taxon>Caulobacterales</taxon>
        <taxon>Caulobacteraceae</taxon>
        <taxon>Phenylobacterium</taxon>
    </lineage>
</organism>
<sequence>MKRRSLLALLVWFASAQVAFGAPSPTAFRRDMDAFVARLSRTPGAPPGFVVVAVTGNSTLYEHAGGMRDADRGAPMTLDTPIYNASTTKAYTGLLAAILDEKGVLPLNTRLDQAWPEAQLGAGVGDVAASRLLSHTSGLSEGGLVFRSVYTGQITATETPRQLARYVQRGPSEFRYSNFGPFVYSAMAEARTGLTWRDLLAREVLSPLKLRHSSARLEDFPVGDVARCHSRRGQGGWTPLALKPTAALNAAGGMYTSGRDTGRFLQIFLRGEAAAEGAIPARTLRRTWRKEAPQSATFNGLSRDGYGLGWDLGEYEGWRYVSRSGGYVGCRSIALFIPELDIGVAVLSVGDTGANSFNVALVQQALDLWRGDPRATERGAQRIADGARSASAIAQADSQWRAALDRTKGDPVPAGLAGSYRHPRLGELVVVSGAHGLILHAGVFKADLLPLGGDEVLLVSQALADPAPVRFSRTATGSISALQWDDDRFERIQ</sequence>
<dbReference type="InterPro" id="IPR012338">
    <property type="entry name" value="Beta-lactam/transpept-like"/>
</dbReference>
<dbReference type="InterPro" id="IPR001466">
    <property type="entry name" value="Beta-lactam-related"/>
</dbReference>
<accession>A0A328AIL4</accession>
<dbReference type="AlphaFoldDB" id="A0A328AIL4"/>
<evidence type="ECO:0000313" key="3">
    <source>
        <dbReference type="EMBL" id="RAK52688.1"/>
    </source>
</evidence>
<dbReference type="PANTHER" id="PTHR46825">
    <property type="entry name" value="D-ALANYL-D-ALANINE-CARBOXYPEPTIDASE/ENDOPEPTIDASE AMPH"/>
    <property type="match status" value="1"/>
</dbReference>
<keyword evidence="1" id="KW-0732">Signal</keyword>
<feature type="domain" description="Beta-lactamase-related" evidence="2">
    <location>
        <begin position="46"/>
        <end position="358"/>
    </location>
</feature>
<comment type="caution">
    <text evidence="3">The sequence shown here is derived from an EMBL/GenBank/DDBJ whole genome shotgun (WGS) entry which is preliminary data.</text>
</comment>
<feature type="signal peptide" evidence="1">
    <location>
        <begin position="1"/>
        <end position="21"/>
    </location>
</feature>
<evidence type="ECO:0000313" key="4">
    <source>
        <dbReference type="Proteomes" id="UP000249725"/>
    </source>
</evidence>
<protein>
    <recommendedName>
        <fullName evidence="2">Beta-lactamase-related domain-containing protein</fullName>
    </recommendedName>
</protein>
<keyword evidence="4" id="KW-1185">Reference proteome</keyword>
<dbReference type="InterPro" id="IPR050491">
    <property type="entry name" value="AmpC-like"/>
</dbReference>